<feature type="domain" description="Ribosomal RNA small subunit methyltransferase E PUA-like" evidence="14">
    <location>
        <begin position="20"/>
        <end position="66"/>
    </location>
</feature>
<evidence type="ECO:0000313" key="15">
    <source>
        <dbReference type="EMBL" id="OQK16866.1"/>
    </source>
</evidence>
<dbReference type="SUPFAM" id="SSF75217">
    <property type="entry name" value="alpha/beta knot"/>
    <property type="match status" value="1"/>
</dbReference>
<dbReference type="EMBL" id="LPUF01000001">
    <property type="protein sequence ID" value="OQK16866.1"/>
    <property type="molecule type" value="Genomic_DNA"/>
</dbReference>
<dbReference type="NCBIfam" id="NF008692">
    <property type="entry name" value="PRK11713.1-5"/>
    <property type="match status" value="1"/>
</dbReference>
<evidence type="ECO:0000256" key="5">
    <source>
        <dbReference type="ARBA" id="ARBA00022490"/>
    </source>
</evidence>
<dbReference type="InterPro" id="IPR046886">
    <property type="entry name" value="RsmE_MTase_dom"/>
</dbReference>
<dbReference type="Gene3D" id="3.40.1280.10">
    <property type="match status" value="1"/>
</dbReference>
<dbReference type="NCBIfam" id="TIGR00046">
    <property type="entry name" value="RsmE family RNA methyltransferase"/>
    <property type="match status" value="1"/>
</dbReference>
<evidence type="ECO:0000256" key="12">
    <source>
        <dbReference type="PIRNR" id="PIRNR015601"/>
    </source>
</evidence>
<evidence type="ECO:0000256" key="4">
    <source>
        <dbReference type="ARBA" id="ARBA00013673"/>
    </source>
</evidence>
<reference evidence="15 16" key="1">
    <citation type="submission" date="2015-12" db="EMBL/GenBank/DDBJ databases">
        <authorList>
            <person name="Shamseldin A."/>
            <person name="Moawad H."/>
            <person name="Abd El-Rahim W.M."/>
            <person name="Sadowsky M.J."/>
        </authorList>
    </citation>
    <scope>NUCLEOTIDE SEQUENCE [LARGE SCALE GENOMIC DNA]</scope>
    <source>
        <strain evidence="15 16">WF1</strain>
    </source>
</reference>
<evidence type="ECO:0000256" key="2">
    <source>
        <dbReference type="ARBA" id="ARBA00005528"/>
    </source>
</evidence>
<evidence type="ECO:0000256" key="3">
    <source>
        <dbReference type="ARBA" id="ARBA00012328"/>
    </source>
</evidence>
<dbReference type="CDD" id="cd18084">
    <property type="entry name" value="RsmE-like"/>
    <property type="match status" value="1"/>
</dbReference>
<sequence length="247" mass="27687">MRVSRLYVAMPLVLHETIELDEDSAHYLRTVLRLKKTQTITLFNGEGGEYQGKVVEVSRKRVLIELLSFTNRSVESGLHVILGLGVSRGDRMDFSVQKSVELGIAKITPLQTERCVVQLKAEKGQNKVRHWQKIAQHATEQSGRTFRPTVEAVENIEAWVKQQTGLKLFLDPFATRTLKQLQPEGRQVTLLAGPEGGFSEQEREMAKQAGFIPVQMGPRILRTETAALTAITAVQVLWGDLGREDAE</sequence>
<dbReference type="InterPro" id="IPR029028">
    <property type="entry name" value="Alpha/beta_knot_MTases"/>
</dbReference>
<protein>
    <recommendedName>
        <fullName evidence="4 12">Ribosomal RNA small subunit methyltransferase E</fullName>
        <ecNumber evidence="3 12">2.1.1.193</ecNumber>
    </recommendedName>
</protein>
<dbReference type="PIRSF" id="PIRSF015601">
    <property type="entry name" value="MTase_slr0722"/>
    <property type="match status" value="1"/>
</dbReference>
<evidence type="ECO:0000256" key="7">
    <source>
        <dbReference type="ARBA" id="ARBA00022603"/>
    </source>
</evidence>
<evidence type="ECO:0000256" key="10">
    <source>
        <dbReference type="ARBA" id="ARBA00025699"/>
    </source>
</evidence>
<dbReference type="GO" id="GO:0005737">
    <property type="term" value="C:cytoplasm"/>
    <property type="evidence" value="ECO:0007669"/>
    <property type="project" value="UniProtKB-SubCell"/>
</dbReference>
<dbReference type="EC" id="2.1.1.193" evidence="3 12"/>
<proteinExistence type="inferred from homology"/>
<evidence type="ECO:0000259" key="13">
    <source>
        <dbReference type="Pfam" id="PF04452"/>
    </source>
</evidence>
<keyword evidence="9 12" id="KW-0949">S-adenosyl-L-methionine</keyword>
<comment type="subcellular location">
    <subcellularLocation>
        <location evidence="1 12">Cytoplasm</location>
    </subcellularLocation>
</comment>
<keyword evidence="8 12" id="KW-0808">Transferase</keyword>
<keyword evidence="5 12" id="KW-0963">Cytoplasm</keyword>
<dbReference type="OrthoDB" id="9815641at2"/>
<evidence type="ECO:0000256" key="8">
    <source>
        <dbReference type="ARBA" id="ARBA00022679"/>
    </source>
</evidence>
<dbReference type="RefSeq" id="WP_080521484.1">
    <property type="nucleotide sequence ID" value="NZ_LPUF01000001.1"/>
</dbReference>
<dbReference type="Pfam" id="PF20260">
    <property type="entry name" value="PUA_4"/>
    <property type="match status" value="1"/>
</dbReference>
<dbReference type="Gene3D" id="2.40.240.20">
    <property type="entry name" value="Hypothetical PUA domain-like, domain 1"/>
    <property type="match status" value="1"/>
</dbReference>
<name>A0A1V8M5U0_9GAMM</name>
<keyword evidence="6 12" id="KW-0698">rRNA processing</keyword>
<evidence type="ECO:0000256" key="1">
    <source>
        <dbReference type="ARBA" id="ARBA00004496"/>
    </source>
</evidence>
<dbReference type="STRING" id="1420851.AU255_02900"/>
<dbReference type="Proteomes" id="UP000191980">
    <property type="component" value="Unassembled WGS sequence"/>
</dbReference>
<comment type="similarity">
    <text evidence="2 12">Belongs to the RNA methyltransferase RsmE family.</text>
</comment>
<keyword evidence="7 12" id="KW-0489">Methyltransferase</keyword>
<comment type="function">
    <text evidence="10 12">Specifically methylates the N3 position of the uracil ring of uridine 1498 (m3U1498) in 16S rRNA. Acts on the fully assembled 30S ribosomal subunit.</text>
</comment>
<comment type="catalytic activity">
    <reaction evidence="11 12">
        <text>uridine(1498) in 16S rRNA + S-adenosyl-L-methionine = N(3)-methyluridine(1498) in 16S rRNA + S-adenosyl-L-homocysteine + H(+)</text>
        <dbReference type="Rhea" id="RHEA:42920"/>
        <dbReference type="Rhea" id="RHEA-COMP:10283"/>
        <dbReference type="Rhea" id="RHEA-COMP:10284"/>
        <dbReference type="ChEBI" id="CHEBI:15378"/>
        <dbReference type="ChEBI" id="CHEBI:57856"/>
        <dbReference type="ChEBI" id="CHEBI:59789"/>
        <dbReference type="ChEBI" id="CHEBI:65315"/>
        <dbReference type="ChEBI" id="CHEBI:74502"/>
        <dbReference type="EC" id="2.1.1.193"/>
    </reaction>
</comment>
<dbReference type="InterPro" id="IPR006700">
    <property type="entry name" value="RsmE"/>
</dbReference>
<evidence type="ECO:0000256" key="6">
    <source>
        <dbReference type="ARBA" id="ARBA00022552"/>
    </source>
</evidence>
<dbReference type="SUPFAM" id="SSF88697">
    <property type="entry name" value="PUA domain-like"/>
    <property type="match status" value="1"/>
</dbReference>
<dbReference type="PANTHER" id="PTHR30027">
    <property type="entry name" value="RIBOSOMAL RNA SMALL SUBUNIT METHYLTRANSFERASE E"/>
    <property type="match status" value="1"/>
</dbReference>
<evidence type="ECO:0000256" key="9">
    <source>
        <dbReference type="ARBA" id="ARBA00022691"/>
    </source>
</evidence>
<organism evidence="15 16">
    <name type="scientific">Methyloprofundus sedimenti</name>
    <dbReference type="NCBI Taxonomy" id="1420851"/>
    <lineage>
        <taxon>Bacteria</taxon>
        <taxon>Pseudomonadati</taxon>
        <taxon>Pseudomonadota</taxon>
        <taxon>Gammaproteobacteria</taxon>
        <taxon>Methylococcales</taxon>
        <taxon>Methylococcaceae</taxon>
        <taxon>Methyloprofundus</taxon>
    </lineage>
</organism>
<dbReference type="GO" id="GO:0070042">
    <property type="term" value="F:rRNA (uridine-N3-)-methyltransferase activity"/>
    <property type="evidence" value="ECO:0007669"/>
    <property type="project" value="TreeGrafter"/>
</dbReference>
<accession>A0A1V8M5U0</accession>
<dbReference type="PANTHER" id="PTHR30027:SF3">
    <property type="entry name" value="16S RRNA (URACIL(1498)-N(3))-METHYLTRANSFERASE"/>
    <property type="match status" value="1"/>
</dbReference>
<dbReference type="GO" id="GO:0070475">
    <property type="term" value="P:rRNA base methylation"/>
    <property type="evidence" value="ECO:0007669"/>
    <property type="project" value="TreeGrafter"/>
</dbReference>
<evidence type="ECO:0000259" key="14">
    <source>
        <dbReference type="Pfam" id="PF20260"/>
    </source>
</evidence>
<dbReference type="InterPro" id="IPR046887">
    <property type="entry name" value="RsmE_PUA-like"/>
</dbReference>
<gene>
    <name evidence="15" type="ORF">AU255_02900</name>
</gene>
<comment type="caution">
    <text evidence="15">The sequence shown here is derived from an EMBL/GenBank/DDBJ whole genome shotgun (WGS) entry which is preliminary data.</text>
</comment>
<dbReference type="AlphaFoldDB" id="A0A1V8M5U0"/>
<evidence type="ECO:0000256" key="11">
    <source>
        <dbReference type="ARBA" id="ARBA00047944"/>
    </source>
</evidence>
<keyword evidence="16" id="KW-1185">Reference proteome</keyword>
<evidence type="ECO:0000313" key="16">
    <source>
        <dbReference type="Proteomes" id="UP000191980"/>
    </source>
</evidence>
<feature type="domain" description="Ribosomal RNA small subunit methyltransferase E methyltransferase" evidence="13">
    <location>
        <begin position="76"/>
        <end position="235"/>
    </location>
</feature>
<dbReference type="InterPro" id="IPR015947">
    <property type="entry name" value="PUA-like_sf"/>
</dbReference>
<dbReference type="Pfam" id="PF04452">
    <property type="entry name" value="Methyltrans_RNA"/>
    <property type="match status" value="1"/>
</dbReference>
<dbReference type="InterPro" id="IPR029026">
    <property type="entry name" value="tRNA_m1G_MTases_N"/>
</dbReference>